<dbReference type="InterPro" id="IPR015365">
    <property type="entry name" value="Elong-fact-P_C"/>
</dbReference>
<evidence type="ECO:0000256" key="5">
    <source>
        <dbReference type="ARBA" id="ARBA00022768"/>
    </source>
</evidence>
<dbReference type="PANTHER" id="PTHR30053">
    <property type="entry name" value="ELONGATION FACTOR P"/>
    <property type="match status" value="1"/>
</dbReference>
<dbReference type="PROSITE" id="PS01275">
    <property type="entry name" value="EFP"/>
    <property type="match status" value="1"/>
</dbReference>
<gene>
    <name evidence="7" type="primary">efp</name>
    <name evidence="12" type="ORF">A2Z11_03070</name>
</gene>
<protein>
    <recommendedName>
        <fullName evidence="7 8">Elongation factor P</fullName>
        <shortName evidence="7">EF-P</shortName>
    </recommendedName>
</protein>
<evidence type="ECO:0000256" key="4">
    <source>
        <dbReference type="ARBA" id="ARBA00022490"/>
    </source>
</evidence>
<dbReference type="NCBIfam" id="NF001810">
    <property type="entry name" value="PRK00529.1"/>
    <property type="match status" value="1"/>
</dbReference>
<dbReference type="Proteomes" id="UP000176389">
    <property type="component" value="Unassembled WGS sequence"/>
</dbReference>
<evidence type="ECO:0000259" key="11">
    <source>
        <dbReference type="SMART" id="SM01185"/>
    </source>
</evidence>
<accession>A0A1G1WCU2</accession>
<evidence type="ECO:0000313" key="12">
    <source>
        <dbReference type="EMBL" id="OGY25310.1"/>
    </source>
</evidence>
<comment type="function">
    <text evidence="7">Involved in peptide bond synthesis. Stimulates efficient translation and peptide-bond synthesis on native or reconstituted 70S ribosomes in vitro. Probably functions indirectly by altering the affinity of the ribosome for aminoacyl-tRNA, thus increasing their reactivity as acceptors for peptidyl transferase.</text>
</comment>
<evidence type="ECO:0000256" key="3">
    <source>
        <dbReference type="ARBA" id="ARBA00009479"/>
    </source>
</evidence>
<dbReference type="EMBL" id="MHCS01000048">
    <property type="protein sequence ID" value="OGY25310.1"/>
    <property type="molecule type" value="Genomic_DNA"/>
</dbReference>
<dbReference type="InterPro" id="IPR013852">
    <property type="entry name" value="Transl_elong_P/YeiP_CS"/>
</dbReference>
<dbReference type="Gene3D" id="2.40.50.140">
    <property type="entry name" value="Nucleic acid-binding proteins"/>
    <property type="match status" value="2"/>
</dbReference>
<comment type="similarity">
    <text evidence="3 7 9">Belongs to the elongation factor P family.</text>
</comment>
<dbReference type="PIRSF" id="PIRSF005901">
    <property type="entry name" value="EF-P"/>
    <property type="match status" value="1"/>
</dbReference>
<reference evidence="12 13" key="1">
    <citation type="journal article" date="2016" name="Nat. Commun.">
        <title>Thousands of microbial genomes shed light on interconnected biogeochemical processes in an aquifer system.</title>
        <authorList>
            <person name="Anantharaman K."/>
            <person name="Brown C.T."/>
            <person name="Hug L.A."/>
            <person name="Sharon I."/>
            <person name="Castelle C.J."/>
            <person name="Probst A.J."/>
            <person name="Thomas B.C."/>
            <person name="Singh A."/>
            <person name="Wilkins M.J."/>
            <person name="Karaoz U."/>
            <person name="Brodie E.L."/>
            <person name="Williams K.H."/>
            <person name="Hubbard S.S."/>
            <person name="Banfield J.F."/>
        </authorList>
    </citation>
    <scope>NUCLEOTIDE SEQUENCE [LARGE SCALE GENOMIC DNA]</scope>
</reference>
<dbReference type="AlphaFoldDB" id="A0A1G1WCU2"/>
<feature type="domain" description="Translation elongation factor P/YeiP central" evidence="11">
    <location>
        <begin position="67"/>
        <end position="121"/>
    </location>
</feature>
<dbReference type="GO" id="GO:0003746">
    <property type="term" value="F:translation elongation factor activity"/>
    <property type="evidence" value="ECO:0007669"/>
    <property type="project" value="UniProtKB-UniRule"/>
</dbReference>
<comment type="subcellular location">
    <subcellularLocation>
        <location evidence="1 7">Cytoplasm</location>
    </subcellularLocation>
</comment>
<dbReference type="SMART" id="SM00841">
    <property type="entry name" value="Elong-fact-P_C"/>
    <property type="match status" value="1"/>
</dbReference>
<dbReference type="PANTHER" id="PTHR30053:SF12">
    <property type="entry name" value="ELONGATION FACTOR P (EF-P) FAMILY PROTEIN"/>
    <property type="match status" value="1"/>
</dbReference>
<dbReference type="SUPFAM" id="SSF50249">
    <property type="entry name" value="Nucleic acid-binding proteins"/>
    <property type="match status" value="2"/>
</dbReference>
<dbReference type="Pfam" id="PF09285">
    <property type="entry name" value="Elong-fact-P_C"/>
    <property type="match status" value="1"/>
</dbReference>
<organism evidence="12 13">
    <name type="scientific">Candidatus Woykebacteria bacterium RBG_16_43_9</name>
    <dbReference type="NCBI Taxonomy" id="1802596"/>
    <lineage>
        <taxon>Bacteria</taxon>
        <taxon>Candidatus Woykeibacteriota</taxon>
    </lineage>
</organism>
<dbReference type="InterPro" id="IPR008991">
    <property type="entry name" value="Translation_prot_SH3-like_sf"/>
</dbReference>
<dbReference type="InterPro" id="IPR001059">
    <property type="entry name" value="Transl_elong_P/YeiP_cen"/>
</dbReference>
<dbReference type="GO" id="GO:0005829">
    <property type="term" value="C:cytosol"/>
    <property type="evidence" value="ECO:0007669"/>
    <property type="project" value="UniProtKB-ARBA"/>
</dbReference>
<evidence type="ECO:0000256" key="2">
    <source>
        <dbReference type="ARBA" id="ARBA00004815"/>
    </source>
</evidence>
<proteinExistence type="inferred from homology"/>
<dbReference type="Pfam" id="PF08207">
    <property type="entry name" value="EFP_N"/>
    <property type="match status" value="1"/>
</dbReference>
<feature type="domain" description="Elongation factor P C-terminal" evidence="10">
    <location>
        <begin position="129"/>
        <end position="184"/>
    </location>
</feature>
<dbReference type="SUPFAM" id="SSF50104">
    <property type="entry name" value="Translation proteins SH3-like domain"/>
    <property type="match status" value="1"/>
</dbReference>
<name>A0A1G1WCU2_9BACT</name>
<dbReference type="Pfam" id="PF01132">
    <property type="entry name" value="EFP"/>
    <property type="match status" value="1"/>
</dbReference>
<evidence type="ECO:0000256" key="8">
    <source>
        <dbReference type="NCBIfam" id="TIGR00038"/>
    </source>
</evidence>
<keyword evidence="4 7" id="KW-0963">Cytoplasm</keyword>
<dbReference type="FunFam" id="2.40.50.140:FF:000004">
    <property type="entry name" value="Elongation factor P"/>
    <property type="match status" value="1"/>
</dbReference>
<dbReference type="SMART" id="SM01185">
    <property type="entry name" value="EFP"/>
    <property type="match status" value="1"/>
</dbReference>
<dbReference type="InterPro" id="IPR014722">
    <property type="entry name" value="Rib_uL2_dom2"/>
</dbReference>
<sequence length="186" mass="20462">MLNVNELRAGTTFKDSQGIWEVVTYRHTKMGRGRATIRVKVKNFKTGSTIEKTFTSGQKVDEADISKIKGQFLYSNANDIVFMDNTNFEQFSLSKSVAGGKEMFLKEGDIYDLLAAGDQVLSVDIPKLVTIKVADTGSAVKGDSVSSVTKDAVLENGLKIKVPLFINVGDKIKIDSRTGEYVERVK</sequence>
<evidence type="ECO:0000256" key="6">
    <source>
        <dbReference type="ARBA" id="ARBA00022917"/>
    </source>
</evidence>
<comment type="caution">
    <text evidence="12">The sequence shown here is derived from an EMBL/GenBank/DDBJ whole genome shotgun (WGS) entry which is preliminary data.</text>
</comment>
<evidence type="ECO:0000313" key="13">
    <source>
        <dbReference type="Proteomes" id="UP000176389"/>
    </source>
</evidence>
<keyword evidence="5 7" id="KW-0251">Elongation factor</keyword>
<dbReference type="CDD" id="cd05794">
    <property type="entry name" value="S1_EF-P_repeat_2"/>
    <property type="match status" value="1"/>
</dbReference>
<evidence type="ECO:0000256" key="1">
    <source>
        <dbReference type="ARBA" id="ARBA00004496"/>
    </source>
</evidence>
<comment type="pathway">
    <text evidence="2 7">Protein biosynthesis; polypeptide chain elongation.</text>
</comment>
<dbReference type="InterPro" id="IPR011768">
    <property type="entry name" value="Transl_elongation_fac_P"/>
</dbReference>
<evidence type="ECO:0000259" key="10">
    <source>
        <dbReference type="SMART" id="SM00841"/>
    </source>
</evidence>
<evidence type="ECO:0000256" key="9">
    <source>
        <dbReference type="RuleBase" id="RU004389"/>
    </source>
</evidence>
<evidence type="ECO:0000256" key="7">
    <source>
        <dbReference type="HAMAP-Rule" id="MF_00141"/>
    </source>
</evidence>
<dbReference type="InterPro" id="IPR013185">
    <property type="entry name" value="Transl_elong_KOW-like"/>
</dbReference>
<dbReference type="GO" id="GO:0043043">
    <property type="term" value="P:peptide biosynthetic process"/>
    <property type="evidence" value="ECO:0007669"/>
    <property type="project" value="InterPro"/>
</dbReference>
<dbReference type="InterPro" id="IPR020599">
    <property type="entry name" value="Transl_elong_fac_P/YeiP"/>
</dbReference>
<dbReference type="STRING" id="1802596.A2Z11_03070"/>
<dbReference type="FunFam" id="2.30.30.30:FF:000003">
    <property type="entry name" value="Elongation factor P"/>
    <property type="match status" value="1"/>
</dbReference>
<dbReference type="CDD" id="cd04470">
    <property type="entry name" value="S1_EF-P_repeat_1"/>
    <property type="match status" value="1"/>
</dbReference>
<dbReference type="UniPathway" id="UPA00345"/>
<dbReference type="InterPro" id="IPR012340">
    <property type="entry name" value="NA-bd_OB-fold"/>
</dbReference>
<dbReference type="Gene3D" id="2.30.30.30">
    <property type="match status" value="1"/>
</dbReference>
<dbReference type="HAMAP" id="MF_00141">
    <property type="entry name" value="EF_P"/>
    <property type="match status" value="1"/>
</dbReference>
<keyword evidence="6 7" id="KW-0648">Protein biosynthesis</keyword>
<dbReference type="NCBIfam" id="TIGR00038">
    <property type="entry name" value="efp"/>
    <property type="match status" value="1"/>
</dbReference>